<dbReference type="InterPro" id="IPR012854">
    <property type="entry name" value="Cu_amine_oxidase-like_N"/>
</dbReference>
<evidence type="ECO:0000313" key="3">
    <source>
        <dbReference type="EMBL" id="MDT8977675.1"/>
    </source>
</evidence>
<protein>
    <submittedName>
        <fullName evidence="3">Stalk domain-containing protein</fullName>
    </submittedName>
</protein>
<dbReference type="Pfam" id="PF07833">
    <property type="entry name" value="Cu_amine_oxidN1"/>
    <property type="match status" value="1"/>
</dbReference>
<proteinExistence type="predicted"/>
<name>A0AAJ2JZ97_9BACL</name>
<dbReference type="Proteomes" id="UP001250538">
    <property type="component" value="Unassembled WGS sequence"/>
</dbReference>
<organism evidence="3 4">
    <name type="scientific">Paenibacillus suaedae</name>
    <dbReference type="NCBI Taxonomy" id="3077233"/>
    <lineage>
        <taxon>Bacteria</taxon>
        <taxon>Bacillati</taxon>
        <taxon>Bacillota</taxon>
        <taxon>Bacilli</taxon>
        <taxon>Bacillales</taxon>
        <taxon>Paenibacillaceae</taxon>
        <taxon>Paenibacillus</taxon>
    </lineage>
</organism>
<gene>
    <name evidence="3" type="ORF">RQP50_15665</name>
</gene>
<comment type="caution">
    <text evidence="3">The sequence shown here is derived from an EMBL/GenBank/DDBJ whole genome shotgun (WGS) entry which is preliminary data.</text>
</comment>
<feature type="signal peptide" evidence="1">
    <location>
        <begin position="1"/>
        <end position="25"/>
    </location>
</feature>
<evidence type="ECO:0000313" key="4">
    <source>
        <dbReference type="Proteomes" id="UP001250538"/>
    </source>
</evidence>
<dbReference type="RefSeq" id="WP_315745973.1">
    <property type="nucleotide sequence ID" value="NZ_JAVYAA010000003.1"/>
</dbReference>
<evidence type="ECO:0000256" key="1">
    <source>
        <dbReference type="SAM" id="SignalP"/>
    </source>
</evidence>
<dbReference type="AlphaFoldDB" id="A0AAJ2JZ97"/>
<dbReference type="EMBL" id="JAVYAA010000003">
    <property type="protein sequence ID" value="MDT8977675.1"/>
    <property type="molecule type" value="Genomic_DNA"/>
</dbReference>
<evidence type="ECO:0000259" key="2">
    <source>
        <dbReference type="Pfam" id="PF07833"/>
    </source>
</evidence>
<accession>A0AAJ2JZ97</accession>
<keyword evidence="1" id="KW-0732">Signal</keyword>
<sequence>MVRMKKPIAALIAVVLLLMPLSVYAADTAKVKVDMNQTRVKVNGYLVTQNIIQIEGAPYASLRTMSDVFKIPLNYHSKMNIFYLGELPRDIESDREIEEWRQDQTASEKKVEATEKKGQRSIEAELNAVQVYVQGTQINGTRMTYNGRTYIPFRSVAQLLKLEYKYDANTVTAYIGSIPDSVKNPPKKAKTKKTKMYDVAGNGEFKGWRKLKGHPYEGSFEIYYTYDGKILSAHTVDIRKIDLKKKVQWVDDKGRKRTNTVKEIYTIFSEFSNQYTSNWLYSKFGDLYADWLMIHSVESEKLVEEYLIAIGKMEEPKSNIMLTPDAILVPAD</sequence>
<reference evidence="4" key="1">
    <citation type="submission" date="2023-09" db="EMBL/GenBank/DDBJ databases">
        <title>Paenibacillus sp. chi10 Genome sequencing and assembly.</title>
        <authorList>
            <person name="Kim I."/>
        </authorList>
    </citation>
    <scope>NUCLEOTIDE SEQUENCE [LARGE SCALE GENOMIC DNA]</scope>
    <source>
        <strain evidence="4">chi10</strain>
    </source>
</reference>
<feature type="chain" id="PRO_5042485167" evidence="1">
    <location>
        <begin position="26"/>
        <end position="332"/>
    </location>
</feature>
<keyword evidence="4" id="KW-1185">Reference proteome</keyword>
<feature type="domain" description="Copper amine oxidase-like N-terminal" evidence="2">
    <location>
        <begin position="107"/>
        <end position="175"/>
    </location>
</feature>